<feature type="region of interest" description="Disordered" evidence="1">
    <location>
        <begin position="80"/>
        <end position="104"/>
    </location>
</feature>
<accession>A0AAV9WS62</accession>
<name>A0AAV9WS62_9PEZI</name>
<protein>
    <submittedName>
        <fullName evidence="2">Uncharacterized protein</fullName>
    </submittedName>
</protein>
<dbReference type="AlphaFoldDB" id="A0AAV9WS62"/>
<keyword evidence="3" id="KW-1185">Reference proteome</keyword>
<organism evidence="2 3">
    <name type="scientific">Orbilia ellipsospora</name>
    <dbReference type="NCBI Taxonomy" id="2528407"/>
    <lineage>
        <taxon>Eukaryota</taxon>
        <taxon>Fungi</taxon>
        <taxon>Dikarya</taxon>
        <taxon>Ascomycota</taxon>
        <taxon>Pezizomycotina</taxon>
        <taxon>Orbiliomycetes</taxon>
        <taxon>Orbiliales</taxon>
        <taxon>Orbiliaceae</taxon>
        <taxon>Orbilia</taxon>
    </lineage>
</organism>
<feature type="compositionally biased region" description="Low complexity" evidence="1">
    <location>
        <begin position="80"/>
        <end position="92"/>
    </location>
</feature>
<evidence type="ECO:0000256" key="1">
    <source>
        <dbReference type="SAM" id="MobiDB-lite"/>
    </source>
</evidence>
<proteinExistence type="predicted"/>
<evidence type="ECO:0000313" key="2">
    <source>
        <dbReference type="EMBL" id="KAK6524214.1"/>
    </source>
</evidence>
<reference evidence="2 3" key="1">
    <citation type="submission" date="2019-10" db="EMBL/GenBank/DDBJ databases">
        <authorList>
            <person name="Palmer J.M."/>
        </authorList>
    </citation>
    <scope>NUCLEOTIDE SEQUENCE [LARGE SCALE GENOMIC DNA]</scope>
    <source>
        <strain evidence="2 3">TWF694</strain>
    </source>
</reference>
<comment type="caution">
    <text evidence="2">The sequence shown here is derived from an EMBL/GenBank/DDBJ whole genome shotgun (WGS) entry which is preliminary data.</text>
</comment>
<dbReference type="Proteomes" id="UP001365542">
    <property type="component" value="Unassembled WGS sequence"/>
</dbReference>
<dbReference type="EMBL" id="JAVHJO010000018">
    <property type="protein sequence ID" value="KAK6524214.1"/>
    <property type="molecule type" value="Genomic_DNA"/>
</dbReference>
<evidence type="ECO:0000313" key="3">
    <source>
        <dbReference type="Proteomes" id="UP001365542"/>
    </source>
</evidence>
<sequence>MISKPSPRQIILDPTKLFLTNAEALPQPSKFQSAPFIHLFLLGALQEILKAKVSCHSPLQQSQFFHLHNRYTTSYPLISASSKPTPSPAAWAHPLAPSTPPSVL</sequence>
<gene>
    <name evidence="2" type="ORF">TWF694_005871</name>
</gene>